<keyword evidence="1" id="KW-0238">DNA-binding</keyword>
<name>A0ABY7V4K3_9DEIO</name>
<keyword evidence="2" id="KW-0233">DNA recombination</keyword>
<accession>A0ABY7V4K3</accession>
<evidence type="ECO:0000256" key="2">
    <source>
        <dbReference type="ARBA" id="ARBA00023172"/>
    </source>
</evidence>
<dbReference type="Gene3D" id="3.40.50.1390">
    <property type="entry name" value="Resolvase, N-terminal catalytic domain"/>
    <property type="match status" value="1"/>
</dbReference>
<dbReference type="SMART" id="SM00857">
    <property type="entry name" value="Resolvase"/>
    <property type="match status" value="1"/>
</dbReference>
<gene>
    <name evidence="4" type="ORF">M8445_01160</name>
</gene>
<feature type="domain" description="Resolvase/invertase-type recombinase catalytic" evidence="3">
    <location>
        <begin position="3"/>
        <end position="140"/>
    </location>
</feature>
<evidence type="ECO:0000256" key="1">
    <source>
        <dbReference type="ARBA" id="ARBA00023125"/>
    </source>
</evidence>
<dbReference type="PROSITE" id="PS51736">
    <property type="entry name" value="RECOMBINASES_3"/>
    <property type="match status" value="1"/>
</dbReference>
<evidence type="ECO:0000313" key="5">
    <source>
        <dbReference type="Proteomes" id="UP001217044"/>
    </source>
</evidence>
<dbReference type="CDD" id="cd00338">
    <property type="entry name" value="Ser_Recombinase"/>
    <property type="match status" value="1"/>
</dbReference>
<dbReference type="InterPro" id="IPR050639">
    <property type="entry name" value="SSR_resolvase"/>
</dbReference>
<proteinExistence type="predicted"/>
<reference evidence="4 5" key="1">
    <citation type="submission" date="2022-12" db="EMBL/GenBank/DDBJ databases">
        <title>Genome Sequence of Deinococcus aquaticus Type Strain PB314.</title>
        <authorList>
            <person name="Albert C."/>
            <person name="Hill J."/>
            <person name="Boren L."/>
            <person name="Scholz-Ng S."/>
            <person name="Fatema N."/>
            <person name="Grosso R."/>
            <person name="Soboslay E."/>
            <person name="Tuohy J."/>
        </authorList>
    </citation>
    <scope>NUCLEOTIDE SEQUENCE [LARGE SCALE GENOMIC DNA]</scope>
    <source>
        <strain evidence="4 5">PB-314</strain>
    </source>
</reference>
<dbReference type="RefSeq" id="WP_273989091.1">
    <property type="nucleotide sequence ID" value="NZ_BAABQT010000001.1"/>
</dbReference>
<evidence type="ECO:0000259" key="3">
    <source>
        <dbReference type="PROSITE" id="PS51736"/>
    </source>
</evidence>
<dbReference type="InterPro" id="IPR036162">
    <property type="entry name" value="Resolvase-like_N_sf"/>
</dbReference>
<dbReference type="PANTHER" id="PTHR30461:SF2">
    <property type="entry name" value="SERINE RECOMBINASE PINE-RELATED"/>
    <property type="match status" value="1"/>
</dbReference>
<dbReference type="Pfam" id="PF00239">
    <property type="entry name" value="Resolvase"/>
    <property type="match status" value="1"/>
</dbReference>
<dbReference type="InterPro" id="IPR006119">
    <property type="entry name" value="Resolv_N"/>
</dbReference>
<dbReference type="InterPro" id="IPR011109">
    <property type="entry name" value="DNA_bind_recombinase_dom"/>
</dbReference>
<evidence type="ECO:0000313" key="4">
    <source>
        <dbReference type="EMBL" id="WDA58856.1"/>
    </source>
</evidence>
<dbReference type="EMBL" id="CP115165">
    <property type="protein sequence ID" value="WDA58856.1"/>
    <property type="molecule type" value="Genomic_DNA"/>
</dbReference>
<dbReference type="PANTHER" id="PTHR30461">
    <property type="entry name" value="DNA-INVERTASE FROM LAMBDOID PROPHAGE"/>
    <property type="match status" value="1"/>
</dbReference>
<dbReference type="Pfam" id="PF07508">
    <property type="entry name" value="Recombinase"/>
    <property type="match status" value="1"/>
</dbReference>
<sequence>MEKAVAYFRVSTQKQGYSGLGLEAQEHSVTQYAQSRGLDIVARYTELESGTGKRRRTEIYRAIAQAKAEGAVLLIAKLDRLSRNLHFVTGLLESQVDFIAVDIPEANRLTIQLMAVLAEHEARATSARTKEALAAAKRRGVRLGSPQPMTEEVRALGRATQQEAARDAYTNVSDYIALMRDKEMSLRAIARKLTESGFKTRTGKEWNAVQVSRVLSRAHATLPEVNATIHYH</sequence>
<organism evidence="4 5">
    <name type="scientific">Deinococcus aquaticus</name>
    <dbReference type="NCBI Taxonomy" id="328692"/>
    <lineage>
        <taxon>Bacteria</taxon>
        <taxon>Thermotogati</taxon>
        <taxon>Deinococcota</taxon>
        <taxon>Deinococci</taxon>
        <taxon>Deinococcales</taxon>
        <taxon>Deinococcaceae</taxon>
        <taxon>Deinococcus</taxon>
    </lineage>
</organism>
<protein>
    <submittedName>
        <fullName evidence="4">Recombinase family protein</fullName>
    </submittedName>
</protein>
<keyword evidence="5" id="KW-1185">Reference proteome</keyword>
<dbReference type="Proteomes" id="UP001217044">
    <property type="component" value="Chromosome"/>
</dbReference>
<dbReference type="SUPFAM" id="SSF53041">
    <property type="entry name" value="Resolvase-like"/>
    <property type="match status" value="1"/>
</dbReference>